<evidence type="ECO:0000313" key="4">
    <source>
        <dbReference type="Proteomes" id="UP000886818"/>
    </source>
</evidence>
<proteinExistence type="predicted"/>
<dbReference type="Proteomes" id="UP000886818">
    <property type="component" value="Chromosome"/>
</dbReference>
<name>A0ABX8RE04_9CLOT</name>
<dbReference type="Pfam" id="PF03749">
    <property type="entry name" value="SfsA"/>
    <property type="match status" value="1"/>
</dbReference>
<dbReference type="EMBL" id="CP078093">
    <property type="protein sequence ID" value="QXM06624.1"/>
    <property type="molecule type" value="Genomic_DNA"/>
</dbReference>
<feature type="domain" description="SfsA N-terminal OB" evidence="2">
    <location>
        <begin position="17"/>
        <end position="79"/>
    </location>
</feature>
<keyword evidence="4" id="KW-1185">Reference proteome</keyword>
<dbReference type="RefSeq" id="WP_218283320.1">
    <property type="nucleotide sequence ID" value="NZ_CP078093.1"/>
</dbReference>
<feature type="domain" description="Sugar fermentation stimulation protein C-terminal" evidence="1">
    <location>
        <begin position="85"/>
        <end position="212"/>
    </location>
</feature>
<accession>A0ABX8RE04</accession>
<evidence type="ECO:0000259" key="1">
    <source>
        <dbReference type="Pfam" id="PF03749"/>
    </source>
</evidence>
<dbReference type="InterPro" id="IPR005224">
    <property type="entry name" value="SfsA"/>
</dbReference>
<evidence type="ECO:0000259" key="2">
    <source>
        <dbReference type="Pfam" id="PF17746"/>
    </source>
</evidence>
<protein>
    <submittedName>
        <fullName evidence="3">DNA/RNA nuclease SfsA</fullName>
    </submittedName>
</protein>
<dbReference type="PANTHER" id="PTHR30545">
    <property type="entry name" value="SUGAR FERMENTATION STIMULATION PROTEIN A"/>
    <property type="match status" value="1"/>
</dbReference>
<reference evidence="3" key="1">
    <citation type="submission" date="2021-07" db="EMBL/GenBank/DDBJ databases">
        <title>Complete genome sequence of Crassaminicella sp. 143-21, isolated from a deep-sea hydrothermal vent.</title>
        <authorList>
            <person name="Li X."/>
        </authorList>
    </citation>
    <scope>NUCLEOTIDE SEQUENCE</scope>
    <source>
        <strain evidence="3">143-21</strain>
    </source>
</reference>
<evidence type="ECO:0000313" key="3">
    <source>
        <dbReference type="EMBL" id="QXM06624.1"/>
    </source>
</evidence>
<dbReference type="PANTHER" id="PTHR30545:SF2">
    <property type="entry name" value="SUGAR FERMENTATION STIMULATION PROTEIN A"/>
    <property type="match status" value="1"/>
</dbReference>
<dbReference type="Pfam" id="PF17746">
    <property type="entry name" value="SfsA_N"/>
    <property type="match status" value="1"/>
</dbReference>
<gene>
    <name evidence="3" type="ORF">KVH43_02420</name>
</gene>
<dbReference type="InterPro" id="IPR040452">
    <property type="entry name" value="SfsA_C"/>
</dbReference>
<dbReference type="InterPro" id="IPR041465">
    <property type="entry name" value="SfsA_N"/>
</dbReference>
<organism evidence="3 4">
    <name type="scientific">Crassaminicella indica</name>
    <dbReference type="NCBI Taxonomy" id="2855394"/>
    <lineage>
        <taxon>Bacteria</taxon>
        <taxon>Bacillati</taxon>
        <taxon>Bacillota</taxon>
        <taxon>Clostridia</taxon>
        <taxon>Eubacteriales</taxon>
        <taxon>Clostridiaceae</taxon>
        <taxon>Crassaminicella</taxon>
    </lineage>
</organism>
<sequence length="226" mass="26498">MKISSKIIEGKFLYESKNRFICKVLINNEEIECYVPSASRLENYLILKNKKVLLTLNKGKKRRTKYSLFAVEYYGKYIMLNLNIVNNLVEEYIIEKIDEHSCENLYKEKFVNGYKADFLLEGKEKVVVEAKGIISARRDVVFPSVFSQRAIDQLRALLELLKSGYKVYYFYISLSPIVKSITINSFDEKYSKLLKKCMKKEMKIKAFSSCYSNNEVKLYKEIEINA</sequence>